<dbReference type="RefSeq" id="WP_109837475.1">
    <property type="nucleotide sequence ID" value="NZ_QGKM01000023.1"/>
</dbReference>
<dbReference type="EMBL" id="QGKM01000023">
    <property type="protein sequence ID" value="PWQ97660.1"/>
    <property type="molecule type" value="Genomic_DNA"/>
</dbReference>
<dbReference type="GO" id="GO:0020037">
    <property type="term" value="F:heme binding"/>
    <property type="evidence" value="ECO:0007669"/>
    <property type="project" value="InterPro"/>
</dbReference>
<evidence type="ECO:0000259" key="7">
    <source>
        <dbReference type="PROSITE" id="PS51007"/>
    </source>
</evidence>
<evidence type="ECO:0000256" key="2">
    <source>
        <dbReference type="ARBA" id="ARBA00022617"/>
    </source>
</evidence>
<accession>A0A317CMX4</accession>
<keyword evidence="3 6" id="KW-0479">Metal-binding</keyword>
<dbReference type="Gene3D" id="1.10.760.10">
    <property type="entry name" value="Cytochrome c-like domain"/>
    <property type="match status" value="2"/>
</dbReference>
<dbReference type="OrthoDB" id="9805202at2"/>
<keyword evidence="2 6" id="KW-0349">Heme</keyword>
<evidence type="ECO:0000256" key="4">
    <source>
        <dbReference type="ARBA" id="ARBA00023002"/>
    </source>
</evidence>
<dbReference type="InterPro" id="IPR009056">
    <property type="entry name" value="Cyt_c-like_dom"/>
</dbReference>
<evidence type="ECO:0000256" key="1">
    <source>
        <dbReference type="ARBA" id="ARBA00004196"/>
    </source>
</evidence>
<dbReference type="Proteomes" id="UP000245539">
    <property type="component" value="Unassembled WGS sequence"/>
</dbReference>
<evidence type="ECO:0000256" key="6">
    <source>
        <dbReference type="PROSITE-ProRule" id="PRU00433"/>
    </source>
</evidence>
<dbReference type="SUPFAM" id="SSF46626">
    <property type="entry name" value="Cytochrome c"/>
    <property type="match status" value="2"/>
</dbReference>
<dbReference type="AlphaFoldDB" id="A0A317CMX4"/>
<protein>
    <submittedName>
        <fullName evidence="8">Cytochrome-c peroxidase</fullName>
    </submittedName>
</protein>
<evidence type="ECO:0000313" key="9">
    <source>
        <dbReference type="Proteomes" id="UP000245539"/>
    </source>
</evidence>
<dbReference type="PROSITE" id="PS51007">
    <property type="entry name" value="CYTC"/>
    <property type="match status" value="1"/>
</dbReference>
<evidence type="ECO:0000313" key="8">
    <source>
        <dbReference type="EMBL" id="PWQ97660.1"/>
    </source>
</evidence>
<comment type="subcellular location">
    <subcellularLocation>
        <location evidence="1">Cell envelope</location>
    </subcellularLocation>
</comment>
<evidence type="ECO:0000256" key="5">
    <source>
        <dbReference type="ARBA" id="ARBA00023004"/>
    </source>
</evidence>
<dbReference type="InterPro" id="IPR036909">
    <property type="entry name" value="Cyt_c-like_dom_sf"/>
</dbReference>
<dbReference type="PROSITE" id="PS51257">
    <property type="entry name" value="PROKAR_LIPOPROTEIN"/>
    <property type="match status" value="1"/>
</dbReference>
<dbReference type="InterPro" id="IPR051395">
    <property type="entry name" value="Cytochrome_c_Peroxidase/MauG"/>
</dbReference>
<feature type="domain" description="Cytochrome c" evidence="7">
    <location>
        <begin position="291"/>
        <end position="453"/>
    </location>
</feature>
<name>A0A317CMX4_9GAMM</name>
<gene>
    <name evidence="8" type="ORF">DKW60_09775</name>
</gene>
<reference evidence="8 9" key="1">
    <citation type="submission" date="2018-05" db="EMBL/GenBank/DDBJ databases">
        <title>Leucothrix arctica sp. nov., isolated from Arctic seawater.</title>
        <authorList>
            <person name="Choi A."/>
            <person name="Baek K."/>
        </authorList>
    </citation>
    <scope>NUCLEOTIDE SEQUENCE [LARGE SCALE GENOMIC DNA]</scope>
    <source>
        <strain evidence="8 9">JCM 18388</strain>
    </source>
</reference>
<dbReference type="GO" id="GO:0046872">
    <property type="term" value="F:metal ion binding"/>
    <property type="evidence" value="ECO:0007669"/>
    <property type="project" value="UniProtKB-KW"/>
</dbReference>
<dbReference type="InterPro" id="IPR004852">
    <property type="entry name" value="Di-haem_cyt_c_peroxidsae"/>
</dbReference>
<dbReference type="GO" id="GO:0004130">
    <property type="term" value="F:cytochrome-c peroxidase activity"/>
    <property type="evidence" value="ECO:0007669"/>
    <property type="project" value="TreeGrafter"/>
</dbReference>
<keyword evidence="5 6" id="KW-0408">Iron</keyword>
<keyword evidence="8" id="KW-0575">Peroxidase</keyword>
<dbReference type="GO" id="GO:0030313">
    <property type="term" value="C:cell envelope"/>
    <property type="evidence" value="ECO:0007669"/>
    <property type="project" value="UniProtKB-SubCell"/>
</dbReference>
<proteinExistence type="predicted"/>
<dbReference type="Pfam" id="PF03150">
    <property type="entry name" value="CCP_MauG"/>
    <property type="match status" value="1"/>
</dbReference>
<sequence>MDVNNKLYPLLLCAIIAGCNGGKDTDPKDPKDPPPTKDEQLSALIKQNGLTGNPMTGKTLPDINDPIAALGKRLFFSKSLSGNRDTACVTCHHPQLGGGDNLSLPIGVDAVVSDLLGPGRAHDSKAHGYDGGPTVPRNAPTTFNIAAWNTFLFHDGRLERLQDDGIRTPDTPFNQGDPLAGSNLTHAQARFPVTSPEEMKGFAHEDKDNTQIRQFLSERLGGYGSGVGVLPNTAYWLDHFRTAFNQPAASAEALITEQNISFAIGEYQRSQVFTASPWQQYVQGNNAALSTSAKRGALLFFTSEKEGGVGCSACHSGDSFTDEGFHNIAIPQFGRGKGDGDGSEDFGRFRETGDDADKFAFRTPGLLNVEVTGPWGHSGAYTTLEGIVRHHLQPYDAVSNYNSGQLSQAGVQNLDKLQSNTQAALNHSNFALPNLNYTEQEVTDLVNFLKALTDTCTKDATCLAPWILDETDDPDPNGDQLSPLGL</sequence>
<dbReference type="PANTHER" id="PTHR30600">
    <property type="entry name" value="CYTOCHROME C PEROXIDASE-RELATED"/>
    <property type="match status" value="1"/>
</dbReference>
<comment type="caution">
    <text evidence="8">The sequence shown here is derived from an EMBL/GenBank/DDBJ whole genome shotgun (WGS) entry which is preliminary data.</text>
</comment>
<organism evidence="8 9">
    <name type="scientific">Leucothrix pacifica</name>
    <dbReference type="NCBI Taxonomy" id="1247513"/>
    <lineage>
        <taxon>Bacteria</taxon>
        <taxon>Pseudomonadati</taxon>
        <taxon>Pseudomonadota</taxon>
        <taxon>Gammaproteobacteria</taxon>
        <taxon>Thiotrichales</taxon>
        <taxon>Thiotrichaceae</taxon>
        <taxon>Leucothrix</taxon>
    </lineage>
</organism>
<keyword evidence="4" id="KW-0560">Oxidoreductase</keyword>
<evidence type="ECO:0000256" key="3">
    <source>
        <dbReference type="ARBA" id="ARBA00022723"/>
    </source>
</evidence>
<dbReference type="GO" id="GO:0009055">
    <property type="term" value="F:electron transfer activity"/>
    <property type="evidence" value="ECO:0007669"/>
    <property type="project" value="InterPro"/>
</dbReference>
<keyword evidence="9" id="KW-1185">Reference proteome</keyword>